<name>A0A0E9PEM5_ANGAN</name>
<organism evidence="1">
    <name type="scientific">Anguilla anguilla</name>
    <name type="common">European freshwater eel</name>
    <name type="synonym">Muraena anguilla</name>
    <dbReference type="NCBI Taxonomy" id="7936"/>
    <lineage>
        <taxon>Eukaryota</taxon>
        <taxon>Metazoa</taxon>
        <taxon>Chordata</taxon>
        <taxon>Craniata</taxon>
        <taxon>Vertebrata</taxon>
        <taxon>Euteleostomi</taxon>
        <taxon>Actinopterygii</taxon>
        <taxon>Neopterygii</taxon>
        <taxon>Teleostei</taxon>
        <taxon>Anguilliformes</taxon>
        <taxon>Anguillidae</taxon>
        <taxon>Anguilla</taxon>
    </lineage>
</organism>
<reference evidence="1" key="1">
    <citation type="submission" date="2014-11" db="EMBL/GenBank/DDBJ databases">
        <authorList>
            <person name="Amaro Gonzalez C."/>
        </authorList>
    </citation>
    <scope>NUCLEOTIDE SEQUENCE</scope>
</reference>
<evidence type="ECO:0000313" key="1">
    <source>
        <dbReference type="EMBL" id="JAH02283.1"/>
    </source>
</evidence>
<dbReference type="AlphaFoldDB" id="A0A0E9PEM5"/>
<dbReference type="EMBL" id="GBXM01106294">
    <property type="protein sequence ID" value="JAH02283.1"/>
    <property type="molecule type" value="Transcribed_RNA"/>
</dbReference>
<proteinExistence type="predicted"/>
<protein>
    <submittedName>
        <fullName evidence="1">Uncharacterized protein</fullName>
    </submittedName>
</protein>
<accession>A0A0E9PEM5</accession>
<reference evidence="1" key="2">
    <citation type="journal article" date="2015" name="Fish Shellfish Immunol.">
        <title>Early steps in the European eel (Anguilla anguilla)-Vibrio vulnificus interaction in the gills: Role of the RtxA13 toxin.</title>
        <authorList>
            <person name="Callol A."/>
            <person name="Pajuelo D."/>
            <person name="Ebbesson L."/>
            <person name="Teles M."/>
            <person name="MacKenzie S."/>
            <person name="Amaro C."/>
        </authorList>
    </citation>
    <scope>NUCLEOTIDE SEQUENCE</scope>
</reference>
<sequence>MLFFNSLVIRKNVHFWMFLSKRQRAYSHYSLSKETDRNTFLHYSS</sequence>